<evidence type="ECO:0000256" key="2">
    <source>
        <dbReference type="SAM" id="MobiDB-lite"/>
    </source>
</evidence>
<dbReference type="GO" id="GO:0016887">
    <property type="term" value="F:ATP hydrolysis activity"/>
    <property type="evidence" value="ECO:0007669"/>
    <property type="project" value="InterPro"/>
</dbReference>
<gene>
    <name evidence="4" type="ORF">F7D73_09820</name>
</gene>
<reference evidence="4 5" key="1">
    <citation type="submission" date="2019-09" db="EMBL/GenBank/DDBJ databases">
        <title>Distinct polysaccharide growth profiles of human intestinal Prevotella copri isolates.</title>
        <authorList>
            <person name="Fehlner-Peach H."/>
            <person name="Magnabosco C."/>
            <person name="Raghavan V."/>
            <person name="Scher J.U."/>
            <person name="Tett A."/>
            <person name="Cox L.M."/>
            <person name="Gottsegen C."/>
            <person name="Watters A."/>
            <person name="Wiltshire- Gordon J.D."/>
            <person name="Segata N."/>
            <person name="Bonneau R."/>
            <person name="Littman D.R."/>
        </authorList>
    </citation>
    <scope>NUCLEOTIDE SEQUENCE [LARGE SCALE GENOMIC DNA]</scope>
    <source>
        <strain evidence="5">iA622</strain>
    </source>
</reference>
<feature type="coiled-coil region" evidence="1">
    <location>
        <begin position="214"/>
        <end position="343"/>
    </location>
</feature>
<dbReference type="Pfam" id="PF13476">
    <property type="entry name" value="AAA_23"/>
    <property type="match status" value="1"/>
</dbReference>
<evidence type="ECO:0000313" key="5">
    <source>
        <dbReference type="Proteomes" id="UP000480425"/>
    </source>
</evidence>
<dbReference type="SUPFAM" id="SSF75712">
    <property type="entry name" value="Rad50 coiled-coil Zn hook"/>
    <property type="match status" value="1"/>
</dbReference>
<sequence>MRIEFKTITIKNFKGVLGERTINFNPTLTQIMGANHAGKTTIVDAVRWVLFDKNSEGMQVFGIDPKDENGQVIHHLDNTVVLELTADGKDYKLEKVRTETWTKPRKQEEAVMKGHTTKFFVNEDKYTAKDYAAFIDSLCKEELFKMLTMPSYFPNLPAESQRKLLIKMVGNTSDEDIAGDNEDFKALLTTLAGTDIQKYREQLRYKISELKKEIEQIPSRINENTEELKKLEKDKPNFELTRKRVKEIEKGIENIDKELTDLSRTVDSDFNERTKERTEINKLKQRMQDIIQSYQDKNTAEERKHKKAIDDAKYELEVTDRSIRNAKAAVEDAEAQLNKIAIASEDFKSRWNKLDQTTFAWDDNQEVCPTCHQRLQQEDIDRMKAEMEGNFNDNKSKQFDAMYEEAARIKKRKADAEATIKTAKDNQVKLNQQRTEQEEALKKAQEAQPNLVYHTDDEEYQQLQMDVNTRTAALEARTAEETSDTRVQQEANLKQRKAEQNRLRDELRDELAKEQRITDKQNRIKELEDRQKNLNQQLTDLEKQDYTAEQFTIAKITDLQTKVNKLFTNVQFQMFEPFITTEGIKTTCECTMHGTPYRDLSTSEKINAGIDIINAACRFNDIYAPLLIDNAESITDILPTRSQKIILIVSRDKELTIIQ</sequence>
<feature type="coiled-coil region" evidence="1">
    <location>
        <begin position="406"/>
        <end position="447"/>
    </location>
</feature>
<evidence type="ECO:0000313" key="4">
    <source>
        <dbReference type="EMBL" id="MQN81237.1"/>
    </source>
</evidence>
<dbReference type="Proteomes" id="UP000480425">
    <property type="component" value="Unassembled WGS sequence"/>
</dbReference>
<dbReference type="EMBL" id="VZCB01000079">
    <property type="protein sequence ID" value="MQN81237.1"/>
    <property type="molecule type" value="Genomic_DNA"/>
</dbReference>
<keyword evidence="1" id="KW-0175">Coiled coil</keyword>
<dbReference type="SUPFAM" id="SSF52540">
    <property type="entry name" value="P-loop containing nucleoside triphosphate hydrolases"/>
    <property type="match status" value="1"/>
</dbReference>
<evidence type="ECO:0000259" key="3">
    <source>
        <dbReference type="Pfam" id="PF13476"/>
    </source>
</evidence>
<feature type="region of interest" description="Disordered" evidence="2">
    <location>
        <begin position="476"/>
        <end position="504"/>
    </location>
</feature>
<feature type="domain" description="Rad50/SbcC-type AAA" evidence="3">
    <location>
        <begin position="8"/>
        <end position="259"/>
    </location>
</feature>
<dbReference type="AlphaFoldDB" id="A0A6G1U1E3"/>
<dbReference type="OrthoDB" id="1698838at2"/>
<organism evidence="4 5">
    <name type="scientific">Segatella copri</name>
    <dbReference type="NCBI Taxonomy" id="165179"/>
    <lineage>
        <taxon>Bacteria</taxon>
        <taxon>Pseudomonadati</taxon>
        <taxon>Bacteroidota</taxon>
        <taxon>Bacteroidia</taxon>
        <taxon>Bacteroidales</taxon>
        <taxon>Prevotellaceae</taxon>
        <taxon>Segatella</taxon>
    </lineage>
</organism>
<protein>
    <submittedName>
        <fullName evidence="4">AAA family ATPase</fullName>
    </submittedName>
</protein>
<dbReference type="PANTHER" id="PTHR32114">
    <property type="entry name" value="ABC TRANSPORTER ABCH.3"/>
    <property type="match status" value="1"/>
</dbReference>
<accession>A0A6G1U1E3</accession>
<dbReference type="PANTHER" id="PTHR32114:SF2">
    <property type="entry name" value="ABC TRANSPORTER ABCH.3"/>
    <property type="match status" value="1"/>
</dbReference>
<proteinExistence type="predicted"/>
<dbReference type="RefSeq" id="WP_153124302.1">
    <property type="nucleotide sequence ID" value="NZ_VZCB01000079.1"/>
</dbReference>
<evidence type="ECO:0000256" key="1">
    <source>
        <dbReference type="SAM" id="Coils"/>
    </source>
</evidence>
<dbReference type="GO" id="GO:0006302">
    <property type="term" value="P:double-strand break repair"/>
    <property type="evidence" value="ECO:0007669"/>
    <property type="project" value="InterPro"/>
</dbReference>
<comment type="caution">
    <text evidence="4">The sequence shown here is derived from an EMBL/GenBank/DDBJ whole genome shotgun (WGS) entry which is preliminary data.</text>
</comment>
<dbReference type="InterPro" id="IPR027417">
    <property type="entry name" value="P-loop_NTPase"/>
</dbReference>
<dbReference type="InterPro" id="IPR038729">
    <property type="entry name" value="Rad50/SbcC_AAA"/>
</dbReference>
<dbReference type="Gene3D" id="3.40.50.300">
    <property type="entry name" value="P-loop containing nucleotide triphosphate hydrolases"/>
    <property type="match status" value="1"/>
</dbReference>
<dbReference type="Gene3D" id="1.10.287.510">
    <property type="entry name" value="Helix hairpin bin"/>
    <property type="match status" value="1"/>
</dbReference>
<name>A0A6G1U1E3_9BACT</name>